<organism evidence="14 15">
    <name type="scientific">Phormidesmis priestleyi</name>
    <dbReference type="NCBI Taxonomy" id="268141"/>
    <lineage>
        <taxon>Bacteria</taxon>
        <taxon>Bacillati</taxon>
        <taxon>Cyanobacteriota</taxon>
        <taxon>Cyanophyceae</taxon>
        <taxon>Leptolyngbyales</taxon>
        <taxon>Leptolyngbyaceae</taxon>
        <taxon>Phormidesmis</taxon>
    </lineage>
</organism>
<feature type="domain" description="DUS-like FMN-binding" evidence="13">
    <location>
        <begin position="6"/>
        <end position="314"/>
    </location>
</feature>
<comment type="catalytic activity">
    <reaction evidence="9">
        <text>5,6-dihydrouridine(20a) in tRNA + NAD(+) = uridine(20a) in tRNA + NADH + H(+)</text>
        <dbReference type="Rhea" id="RHEA:53348"/>
        <dbReference type="Rhea" id="RHEA-COMP:13535"/>
        <dbReference type="Rhea" id="RHEA-COMP:13536"/>
        <dbReference type="ChEBI" id="CHEBI:15378"/>
        <dbReference type="ChEBI" id="CHEBI:57540"/>
        <dbReference type="ChEBI" id="CHEBI:57945"/>
        <dbReference type="ChEBI" id="CHEBI:65315"/>
        <dbReference type="ChEBI" id="CHEBI:74443"/>
    </reaction>
</comment>
<feature type="site" description="Interacts with tRNA" evidence="9">
    <location>
        <position position="88"/>
    </location>
</feature>
<evidence type="ECO:0000256" key="10">
    <source>
        <dbReference type="PIRNR" id="PIRNR006621"/>
    </source>
</evidence>
<keyword evidence="2 9" id="KW-0820">tRNA-binding</keyword>
<dbReference type="NCBIfam" id="TIGR00742">
    <property type="entry name" value="yjbN"/>
    <property type="match status" value="1"/>
</dbReference>
<dbReference type="NCBIfam" id="NF008774">
    <property type="entry name" value="PRK11815.1"/>
    <property type="match status" value="1"/>
</dbReference>
<comment type="caution">
    <text evidence="9">Lacks conserved residue(s) required for the propagation of feature annotation.</text>
</comment>
<dbReference type="InterPro" id="IPR001269">
    <property type="entry name" value="DUS_fam"/>
</dbReference>
<evidence type="ECO:0000256" key="12">
    <source>
        <dbReference type="PIRSR" id="PIRSR006621-2"/>
    </source>
</evidence>
<dbReference type="InterPro" id="IPR013785">
    <property type="entry name" value="Aldolase_TIM"/>
</dbReference>
<feature type="site" description="Interacts with tRNA" evidence="9">
    <location>
        <position position="177"/>
    </location>
</feature>
<keyword evidence="5 9" id="KW-0819">tRNA processing</keyword>
<feature type="site" description="Interacts with tRNA; defines subfamily-specific binding signature" evidence="9">
    <location>
        <position position="174"/>
    </location>
</feature>
<evidence type="ECO:0000259" key="13">
    <source>
        <dbReference type="Pfam" id="PF01207"/>
    </source>
</evidence>
<feature type="site" description="Interacts with tRNA; defines subfamily-specific binding signature" evidence="9">
    <location>
        <position position="290"/>
    </location>
</feature>
<keyword evidence="6 9" id="KW-0521">NADP</keyword>
<dbReference type="Gene3D" id="1.20.120.1460">
    <property type="match status" value="1"/>
</dbReference>
<dbReference type="Pfam" id="PF01207">
    <property type="entry name" value="Dus"/>
    <property type="match status" value="1"/>
</dbReference>
<dbReference type="SUPFAM" id="SSF51395">
    <property type="entry name" value="FMN-linked oxidoreductases"/>
    <property type="match status" value="1"/>
</dbReference>
<comment type="catalytic activity">
    <reaction evidence="9">
        <text>5,6-dihydrouridine(20a) in tRNA + NADP(+) = uridine(20a) in tRNA + NADPH + H(+)</text>
        <dbReference type="Rhea" id="RHEA:53344"/>
        <dbReference type="Rhea" id="RHEA-COMP:13535"/>
        <dbReference type="Rhea" id="RHEA-COMP:13536"/>
        <dbReference type="ChEBI" id="CHEBI:15378"/>
        <dbReference type="ChEBI" id="CHEBI:57783"/>
        <dbReference type="ChEBI" id="CHEBI:58349"/>
        <dbReference type="ChEBI" id="CHEBI:65315"/>
        <dbReference type="ChEBI" id="CHEBI:74443"/>
    </reaction>
</comment>
<proteinExistence type="inferred from homology"/>
<evidence type="ECO:0000313" key="14">
    <source>
        <dbReference type="EMBL" id="PZO61234.1"/>
    </source>
</evidence>
<evidence type="ECO:0000256" key="6">
    <source>
        <dbReference type="ARBA" id="ARBA00022857"/>
    </source>
</evidence>
<comment type="similarity">
    <text evidence="10">Belongs to the dus family.</text>
</comment>
<keyword evidence="4 9" id="KW-0288">FMN</keyword>
<keyword evidence="3 9" id="KW-0285">Flavoprotein</keyword>
<comment type="catalytic activity">
    <reaction evidence="9">
        <text>5,6-dihydrouridine(20) in tRNA + NADP(+) = uridine(20) in tRNA + NADPH + H(+)</text>
        <dbReference type="Rhea" id="RHEA:53336"/>
        <dbReference type="Rhea" id="RHEA-COMP:13533"/>
        <dbReference type="Rhea" id="RHEA-COMP:13534"/>
        <dbReference type="ChEBI" id="CHEBI:15378"/>
        <dbReference type="ChEBI" id="CHEBI:57783"/>
        <dbReference type="ChEBI" id="CHEBI:58349"/>
        <dbReference type="ChEBI" id="CHEBI:65315"/>
        <dbReference type="ChEBI" id="CHEBI:74443"/>
        <dbReference type="EC" id="1.3.1.91"/>
    </reaction>
</comment>
<evidence type="ECO:0000256" key="11">
    <source>
        <dbReference type="PIRSR" id="PIRSR006621-1"/>
    </source>
</evidence>
<feature type="binding site" evidence="9 12">
    <location>
        <begin position="8"/>
        <end position="10"/>
    </location>
    <ligand>
        <name>FMN</name>
        <dbReference type="ChEBI" id="CHEBI:58210"/>
    </ligand>
</feature>
<dbReference type="GO" id="GO:0010181">
    <property type="term" value="F:FMN binding"/>
    <property type="evidence" value="ECO:0007669"/>
    <property type="project" value="UniProtKB-UniRule"/>
</dbReference>
<evidence type="ECO:0000313" key="15">
    <source>
        <dbReference type="Proteomes" id="UP000249794"/>
    </source>
</evidence>
<dbReference type="EC" id="1.3.1.91" evidence="9"/>
<feature type="binding site" evidence="9 12">
    <location>
        <begin position="202"/>
        <end position="204"/>
    </location>
    <ligand>
        <name>FMN</name>
        <dbReference type="ChEBI" id="CHEBI:58210"/>
    </ligand>
</feature>
<dbReference type="GO" id="GO:0000049">
    <property type="term" value="F:tRNA binding"/>
    <property type="evidence" value="ECO:0007669"/>
    <property type="project" value="UniProtKB-UniRule"/>
</dbReference>
<evidence type="ECO:0000256" key="3">
    <source>
        <dbReference type="ARBA" id="ARBA00022630"/>
    </source>
</evidence>
<comment type="cofactor">
    <cofactor evidence="1 9 10 12">
        <name>FMN</name>
        <dbReference type="ChEBI" id="CHEBI:58210"/>
    </cofactor>
</comment>
<comment type="function">
    <text evidence="9">Catalyzes the synthesis of 5,6-dihydrouridine (D), a modified base found in the D-loop of most tRNAs, via the reduction of the C5-C6 double bond in target uridines. Specifically modifies U20 and U20a in tRNAs.</text>
</comment>
<feature type="active site" description="Proton donor" evidence="9 11">
    <location>
        <position position="91"/>
    </location>
</feature>
<reference evidence="14 15" key="2">
    <citation type="submission" date="2018-06" db="EMBL/GenBank/DDBJ databases">
        <title>Metagenomic assembly of (sub)arctic Cyanobacteria and their associated microbiome from non-axenic cultures.</title>
        <authorList>
            <person name="Baurain D."/>
        </authorList>
    </citation>
    <scope>NUCLEOTIDE SEQUENCE [LARGE SCALE GENOMIC DNA]</scope>
    <source>
        <strain evidence="14">ULC027bin1</strain>
    </source>
</reference>
<feature type="binding site" evidence="9 12">
    <location>
        <begin position="224"/>
        <end position="225"/>
    </location>
    <ligand>
        <name>FMN</name>
        <dbReference type="ChEBI" id="CHEBI:58210"/>
    </ligand>
</feature>
<feature type="binding site" evidence="9 12">
    <location>
        <position position="130"/>
    </location>
    <ligand>
        <name>FMN</name>
        <dbReference type="ChEBI" id="CHEBI:58210"/>
    </ligand>
</feature>
<dbReference type="InterPro" id="IPR018517">
    <property type="entry name" value="tRNA_hU_synthase_CS"/>
</dbReference>
<name>A0A2W4XWQ2_9CYAN</name>
<reference evidence="15" key="1">
    <citation type="submission" date="2018-04" db="EMBL/GenBank/DDBJ databases">
        <authorList>
            <person name="Cornet L."/>
        </authorList>
    </citation>
    <scope>NUCLEOTIDE SEQUENCE [LARGE SCALE GENOMIC DNA]</scope>
</reference>
<dbReference type="GO" id="GO:0102264">
    <property type="term" value="F:tRNA-dihydrouridine20 synthase activity"/>
    <property type="evidence" value="ECO:0007669"/>
    <property type="project" value="UniProtKB-EC"/>
</dbReference>
<dbReference type="PIRSF" id="PIRSF006621">
    <property type="entry name" value="Dus"/>
    <property type="match status" value="1"/>
</dbReference>
<dbReference type="PANTHER" id="PTHR42907">
    <property type="entry name" value="FMN-LINKED OXIDOREDUCTASES SUPERFAMILY PROTEIN"/>
    <property type="match status" value="1"/>
</dbReference>
<comment type="caution">
    <text evidence="14">The sequence shown here is derived from an EMBL/GenBank/DDBJ whole genome shotgun (WGS) entry which is preliminary data.</text>
</comment>
<dbReference type="GO" id="GO:0102266">
    <property type="term" value="F:tRNA-dihydrouridine20a synthase activity"/>
    <property type="evidence" value="ECO:0007669"/>
    <property type="project" value="RHEA"/>
</dbReference>
<dbReference type="HAMAP" id="MF_02041">
    <property type="entry name" value="DusA_subfam"/>
    <property type="match status" value="1"/>
</dbReference>
<dbReference type="Proteomes" id="UP000249794">
    <property type="component" value="Unassembled WGS sequence"/>
</dbReference>
<keyword evidence="8 9" id="KW-0560">Oxidoreductase</keyword>
<keyword evidence="7 9" id="KW-0694">RNA-binding</keyword>
<comment type="similarity">
    <text evidence="9">Belongs to the Dus family. DusA subfamily.</text>
</comment>
<accession>A0A2W4XWQ2</accession>
<dbReference type="EMBL" id="QBMP01000003">
    <property type="protein sequence ID" value="PZO61234.1"/>
    <property type="molecule type" value="Genomic_DNA"/>
</dbReference>
<evidence type="ECO:0000256" key="7">
    <source>
        <dbReference type="ARBA" id="ARBA00022884"/>
    </source>
</evidence>
<evidence type="ECO:0000256" key="1">
    <source>
        <dbReference type="ARBA" id="ARBA00001917"/>
    </source>
</evidence>
<sequence length="344" mass="38428">MLPLSIAPMMDRTDRHYRYFMRQITRRTLLYTEMVTSMAIKHGNREKLLGFTPDENPLVLQVGGDHPQQLADCARIAADFGYCEINLNVGCPSDRVQSGNFGACLMAQPEQVADCVAAMMAASPLPISVKHRIGIDHQDRYEDMAHFVTVVSQTGCRRFSVHARKAWLQGLSPKDNRTVPPLRYADVHRLKRDFAHLSIEINGGITTLEQAKTQLSLVDAVMIGRAAYDHPFIFAQADQLIFGETYPPLSRQQVVQKMLPYIDYWTGRGLKLHSITRHMLHLFHGQPGSRVWKRTITDRSSKPGAGAEVVADALELVNQAGFVHQASLAHQANLVHQASLGSLV</sequence>
<comment type="catalytic activity">
    <reaction evidence="9">
        <text>5,6-dihydrouridine(20) in tRNA + NAD(+) = uridine(20) in tRNA + NADH + H(+)</text>
        <dbReference type="Rhea" id="RHEA:53340"/>
        <dbReference type="Rhea" id="RHEA-COMP:13533"/>
        <dbReference type="Rhea" id="RHEA-COMP:13534"/>
        <dbReference type="ChEBI" id="CHEBI:15378"/>
        <dbReference type="ChEBI" id="CHEBI:57540"/>
        <dbReference type="ChEBI" id="CHEBI:57945"/>
        <dbReference type="ChEBI" id="CHEBI:65315"/>
        <dbReference type="ChEBI" id="CHEBI:74443"/>
        <dbReference type="EC" id="1.3.1.91"/>
    </reaction>
</comment>
<evidence type="ECO:0000256" key="4">
    <source>
        <dbReference type="ARBA" id="ARBA00022643"/>
    </source>
</evidence>
<feature type="binding site" evidence="9 12">
    <location>
        <position position="162"/>
    </location>
    <ligand>
        <name>FMN</name>
        <dbReference type="ChEBI" id="CHEBI:58210"/>
    </ligand>
</feature>
<evidence type="ECO:0000256" key="9">
    <source>
        <dbReference type="HAMAP-Rule" id="MF_02041"/>
    </source>
</evidence>
<evidence type="ECO:0000256" key="8">
    <source>
        <dbReference type="ARBA" id="ARBA00023002"/>
    </source>
</evidence>
<dbReference type="AlphaFoldDB" id="A0A2W4XWQ2"/>
<evidence type="ECO:0000256" key="5">
    <source>
        <dbReference type="ARBA" id="ARBA00022694"/>
    </source>
</evidence>
<dbReference type="PANTHER" id="PTHR42907:SF1">
    <property type="entry name" value="FMN-LINKED OXIDOREDUCTASES SUPERFAMILY PROTEIN"/>
    <property type="match status" value="1"/>
</dbReference>
<dbReference type="InterPro" id="IPR004653">
    <property type="entry name" value="DusA"/>
</dbReference>
<dbReference type="Gene3D" id="3.20.20.70">
    <property type="entry name" value="Aldolase class I"/>
    <property type="match status" value="1"/>
</dbReference>
<evidence type="ECO:0000256" key="2">
    <source>
        <dbReference type="ARBA" id="ARBA00022555"/>
    </source>
</evidence>
<dbReference type="CDD" id="cd02801">
    <property type="entry name" value="DUS_like_FMN"/>
    <property type="match status" value="1"/>
</dbReference>
<dbReference type="GO" id="GO:0050660">
    <property type="term" value="F:flavin adenine dinucleotide binding"/>
    <property type="evidence" value="ECO:0007669"/>
    <property type="project" value="InterPro"/>
</dbReference>
<gene>
    <name evidence="14" type="ORF">DCF15_00670</name>
</gene>
<keyword evidence="12" id="KW-0547">Nucleotide-binding</keyword>
<dbReference type="PROSITE" id="PS01136">
    <property type="entry name" value="UPF0034"/>
    <property type="match status" value="1"/>
</dbReference>
<protein>
    <recommendedName>
        <fullName evidence="9">tRNA-dihydrouridine(20/20a) synthase</fullName>
        <ecNumber evidence="9">1.3.1.91</ecNumber>
    </recommendedName>
    <alternativeName>
        <fullName evidence="9">DusA-like U20-specific dihydrouridine synthase</fullName>
        <shortName evidence="9">U20-specific Dus</shortName>
    </alternativeName>
</protein>
<dbReference type="InterPro" id="IPR035587">
    <property type="entry name" value="DUS-like_FMN-bd"/>
</dbReference>
<feature type="binding site" evidence="9 12">
    <location>
        <position position="61"/>
    </location>
    <ligand>
        <name>FMN</name>
        <dbReference type="ChEBI" id="CHEBI:58210"/>
    </ligand>
</feature>